<organism evidence="1 2">
    <name type="scientific">Nepenthes gracilis</name>
    <name type="common">Slender pitcher plant</name>
    <dbReference type="NCBI Taxonomy" id="150966"/>
    <lineage>
        <taxon>Eukaryota</taxon>
        <taxon>Viridiplantae</taxon>
        <taxon>Streptophyta</taxon>
        <taxon>Embryophyta</taxon>
        <taxon>Tracheophyta</taxon>
        <taxon>Spermatophyta</taxon>
        <taxon>Magnoliopsida</taxon>
        <taxon>eudicotyledons</taxon>
        <taxon>Gunneridae</taxon>
        <taxon>Pentapetalae</taxon>
        <taxon>Caryophyllales</taxon>
        <taxon>Nepenthaceae</taxon>
        <taxon>Nepenthes</taxon>
    </lineage>
</organism>
<name>A0AAD3XV59_NEPGR</name>
<sequence>MGPSATVPYLCCSFRIAAVAIAYPMLSWLWQMIAGLEASIGICCLHFECSISILRGHGICFRIWPPGWSDVSQQHPLLIRFSSHVASFLVGWCGRSWAHWFSFSFLGLGGRFAANVLSLAFLLLEGMLPGAVSLLVRFSEETAGLLVWSYWCCWRWQLELSDSLVADAVYGPSDVGTMSCMLCSALDCELPSLGSHCFRAVASDPVALPSKLAMWRCKSKSVQHCVNAFAKICKWDGWPWLPPCVDKISVARPL</sequence>
<comment type="caution">
    <text evidence="1">The sequence shown here is derived from an EMBL/GenBank/DDBJ whole genome shotgun (WGS) entry which is preliminary data.</text>
</comment>
<evidence type="ECO:0000313" key="2">
    <source>
        <dbReference type="Proteomes" id="UP001279734"/>
    </source>
</evidence>
<gene>
    <name evidence="1" type="ORF">Nepgr_019555</name>
</gene>
<protein>
    <submittedName>
        <fullName evidence="1">Uncharacterized protein</fullName>
    </submittedName>
</protein>
<dbReference type="AlphaFoldDB" id="A0AAD3XV59"/>
<evidence type="ECO:0000313" key="1">
    <source>
        <dbReference type="EMBL" id="GMH17714.1"/>
    </source>
</evidence>
<proteinExistence type="predicted"/>
<dbReference type="EMBL" id="BSYO01000018">
    <property type="protein sequence ID" value="GMH17714.1"/>
    <property type="molecule type" value="Genomic_DNA"/>
</dbReference>
<keyword evidence="2" id="KW-1185">Reference proteome</keyword>
<reference evidence="1" key="1">
    <citation type="submission" date="2023-05" db="EMBL/GenBank/DDBJ databases">
        <title>Nepenthes gracilis genome sequencing.</title>
        <authorList>
            <person name="Fukushima K."/>
        </authorList>
    </citation>
    <scope>NUCLEOTIDE SEQUENCE</scope>
    <source>
        <strain evidence="1">SING2019-196</strain>
    </source>
</reference>
<accession>A0AAD3XV59</accession>
<dbReference type="Proteomes" id="UP001279734">
    <property type="component" value="Unassembled WGS sequence"/>
</dbReference>